<dbReference type="Proteomes" id="UP000561045">
    <property type="component" value="Unassembled WGS sequence"/>
</dbReference>
<name>A0A840BFF8_9RHOO</name>
<evidence type="ECO:0000259" key="2">
    <source>
        <dbReference type="Pfam" id="PF13937"/>
    </source>
</evidence>
<gene>
    <name evidence="3" type="ORF">GGR36_000711</name>
</gene>
<proteinExistence type="predicted"/>
<comment type="caution">
    <text evidence="3">The sequence shown here is derived from an EMBL/GenBank/DDBJ whole genome shotgun (WGS) entry which is preliminary data.</text>
</comment>
<feature type="transmembrane region" description="Helical" evidence="1">
    <location>
        <begin position="20"/>
        <end position="40"/>
    </location>
</feature>
<evidence type="ECO:0000313" key="3">
    <source>
        <dbReference type="EMBL" id="MBB4011403.1"/>
    </source>
</evidence>
<keyword evidence="1" id="KW-0812">Transmembrane</keyword>
<evidence type="ECO:0000313" key="4">
    <source>
        <dbReference type="Proteomes" id="UP000561045"/>
    </source>
</evidence>
<keyword evidence="1" id="KW-1133">Transmembrane helix</keyword>
<dbReference type="InterPro" id="IPR019886">
    <property type="entry name" value="Na_symporter_ssu"/>
</dbReference>
<dbReference type="NCBIfam" id="TIGR03647">
    <property type="entry name" value="Na_symport_sm"/>
    <property type="match status" value="1"/>
</dbReference>
<dbReference type="EMBL" id="JACIET010000001">
    <property type="protein sequence ID" value="MBB4011403.1"/>
    <property type="molecule type" value="Genomic_DNA"/>
</dbReference>
<accession>A0A840BFF8</accession>
<protein>
    <submittedName>
        <fullName evidence="3">Putative solute:sodium symporter small subunit</fullName>
    </submittedName>
</protein>
<keyword evidence="1" id="KW-0472">Membrane</keyword>
<evidence type="ECO:0000256" key="1">
    <source>
        <dbReference type="SAM" id="Phobius"/>
    </source>
</evidence>
<sequence length="91" mass="10379">MTDAPRGESAAARRHWRKTLALTLTLLAVWFLVTVVTSFMPEQLNQWSLFGFPLGFYFAAQGALLIYLAIVGIHTWAMNKLDSKYRDTTRD</sequence>
<dbReference type="Pfam" id="PF13937">
    <property type="entry name" value="DUF4212"/>
    <property type="match status" value="1"/>
</dbReference>
<dbReference type="RefSeq" id="WP_183631923.1">
    <property type="nucleotide sequence ID" value="NZ_BAABLE010000011.1"/>
</dbReference>
<dbReference type="AlphaFoldDB" id="A0A840BFF8"/>
<reference evidence="3 4" key="1">
    <citation type="submission" date="2020-08" db="EMBL/GenBank/DDBJ databases">
        <title>Genomic Encyclopedia of Type Strains, Phase IV (KMG-IV): sequencing the most valuable type-strain genomes for metagenomic binning, comparative biology and taxonomic classification.</title>
        <authorList>
            <person name="Goeker M."/>
        </authorList>
    </citation>
    <scope>NUCLEOTIDE SEQUENCE [LARGE SCALE GENOMIC DNA]</scope>
    <source>
        <strain evidence="3 4">DSM 106739</strain>
    </source>
</reference>
<feature type="domain" description="Sodium symporter small subunit" evidence="2">
    <location>
        <begin position="13"/>
        <end position="86"/>
    </location>
</feature>
<organism evidence="3 4">
    <name type="scientific">Niveibacterium umoris</name>
    <dbReference type="NCBI Taxonomy" id="1193620"/>
    <lineage>
        <taxon>Bacteria</taxon>
        <taxon>Pseudomonadati</taxon>
        <taxon>Pseudomonadota</taxon>
        <taxon>Betaproteobacteria</taxon>
        <taxon>Rhodocyclales</taxon>
        <taxon>Rhodocyclaceae</taxon>
        <taxon>Niveibacterium</taxon>
    </lineage>
</organism>
<keyword evidence="4" id="KW-1185">Reference proteome</keyword>
<feature type="transmembrane region" description="Helical" evidence="1">
    <location>
        <begin position="52"/>
        <end position="77"/>
    </location>
</feature>